<evidence type="ECO:0000313" key="7">
    <source>
        <dbReference type="Proteomes" id="UP000826661"/>
    </source>
</evidence>
<accession>A0A8G0LLB8</accession>
<dbReference type="Proteomes" id="UP000826661">
    <property type="component" value="Chromosome V"/>
</dbReference>
<dbReference type="GO" id="GO:0004252">
    <property type="term" value="F:serine-type endopeptidase activity"/>
    <property type="evidence" value="ECO:0007669"/>
    <property type="project" value="InterPro"/>
</dbReference>
<keyword evidence="3" id="KW-0720">Serine protease</keyword>
<sequence length="977" mass="111117">MSSSQTASALSTILQQPQRPQQETFELVHRPTQSLADEGNDDPSEDVTSDDVDYSFIVVQQSFQTLRRLKLKKFNREPDIEDVDQHFNNDQTVKPQLRNLDKSGGEDISFMHFLIKAPARLQERMPLIQWAMKTYPDQYLRGIDGDKTSILQILHTKSKTSNDALLKFVSAYPLEVANILRKTKDGGKLLSVIIPMVRTLNAPEFLTFFDPSPENLKPNPNTRNKNSPPEVDNMEFVPVANDVSVRDGRDVSYEEMGEVILLHWPKKTTTASGQASTRNRKQIHPERARYKDEKGQTPLHLASTYCDCDESQRKAQFNLVQKFLAWCPTAIENMDNDGRSAYLHRVASSGKPSLINQGDEGDEIAFLLKDNIMHLDDRDLVLTLLYGWPINAQPPSQRPDSAMREREIHLDLRELQNSESQRNLIRFIKNLNFEDILQYVRIPQHPFSSPDLTNDQIKPEKKTSGRRDFEEIFKVLHDKKVRKILKLVVDDDEDCLHEDEVIESLSRFKIEDFQWMKMDLSVMVLRHAVPDAQNVHLFSSGNHSVLRDWSSSEGLCQMTKLESVSVKIYRKTESQTKTESYARDFIERLVNHSPHIRSIEVAIEPRKNKSQEDWTNTGFLVSTNKWIQTMRDFAKFLGNVRDKMKLKGDAVQVAILDDGIDWPFAHERQCRGRSFYADKRNDFNGQNVWYSSSTGHGTLMAELVRMICPNVSFLIARLDQTGLENNTFQPTPESAAKAIRWAIQMGAHIISMSWTIPGDYPELTNAVDEARTAGILLFGSASDQGATSSVKPYMAKLSGEKNPVICIGGAREAGYGDDRALLEGEFFFPGQINGLTDSLPSLKSKFSNSIGSSVATALAVGFTALIKVLVNMLPEYESYREQLQDPNNIRLIFQNLLSKSDMNKLAEQRTAVIIPIEKYIKLKRLRNSLKGVSENDIAERSNRVLKDILNRLLRALININEDRKFEDSGSEDNDDSD</sequence>
<dbReference type="InterPro" id="IPR000209">
    <property type="entry name" value="Peptidase_S8/S53_dom"/>
</dbReference>
<dbReference type="AlphaFoldDB" id="A0A8G0LLB8"/>
<evidence type="ECO:0000313" key="6">
    <source>
        <dbReference type="EMBL" id="QYT02970.1"/>
    </source>
</evidence>
<dbReference type="Pfam" id="PF00082">
    <property type="entry name" value="Peptidase_S8"/>
    <property type="match status" value="1"/>
</dbReference>
<evidence type="ECO:0000256" key="2">
    <source>
        <dbReference type="ARBA" id="ARBA00022801"/>
    </source>
</evidence>
<proteinExistence type="predicted"/>
<feature type="compositionally biased region" description="Acidic residues" evidence="4">
    <location>
        <begin position="38"/>
        <end position="49"/>
    </location>
</feature>
<reference evidence="6 7" key="1">
    <citation type="journal article" date="2021" name="BMC Genomics">
        <title>Telomere-to-telomere genome assembly of asparaginase-producing Trichoderma simmonsii.</title>
        <authorList>
            <person name="Chung D."/>
            <person name="Kwon Y.M."/>
            <person name="Yang Y."/>
        </authorList>
    </citation>
    <scope>NUCLEOTIDE SEQUENCE [LARGE SCALE GENOMIC DNA]</scope>
    <source>
        <strain evidence="6 7">GH-Sj1</strain>
    </source>
</reference>
<keyword evidence="2" id="KW-0378">Hydrolase</keyword>
<evidence type="ECO:0000256" key="1">
    <source>
        <dbReference type="ARBA" id="ARBA00022670"/>
    </source>
</evidence>
<dbReference type="InterPro" id="IPR015500">
    <property type="entry name" value="Peptidase_S8_subtilisin-rel"/>
</dbReference>
<dbReference type="GO" id="GO:0006508">
    <property type="term" value="P:proteolysis"/>
    <property type="evidence" value="ECO:0007669"/>
    <property type="project" value="UniProtKB-KW"/>
</dbReference>
<dbReference type="EMBL" id="CP075868">
    <property type="protein sequence ID" value="QYT02970.1"/>
    <property type="molecule type" value="Genomic_DNA"/>
</dbReference>
<evidence type="ECO:0000256" key="3">
    <source>
        <dbReference type="ARBA" id="ARBA00022825"/>
    </source>
</evidence>
<feature type="region of interest" description="Disordered" evidence="4">
    <location>
        <begin position="1"/>
        <end position="49"/>
    </location>
</feature>
<feature type="compositionally biased region" description="Polar residues" evidence="4">
    <location>
        <begin position="218"/>
        <end position="227"/>
    </location>
</feature>
<evidence type="ECO:0000256" key="4">
    <source>
        <dbReference type="SAM" id="MobiDB-lite"/>
    </source>
</evidence>
<keyword evidence="1" id="KW-0645">Protease</keyword>
<feature type="compositionally biased region" description="Polar residues" evidence="4">
    <location>
        <begin position="1"/>
        <end position="24"/>
    </location>
</feature>
<evidence type="ECO:0000259" key="5">
    <source>
        <dbReference type="Pfam" id="PF00082"/>
    </source>
</evidence>
<organism evidence="6 7">
    <name type="scientific">Trichoderma simmonsii</name>
    <dbReference type="NCBI Taxonomy" id="1491479"/>
    <lineage>
        <taxon>Eukaryota</taxon>
        <taxon>Fungi</taxon>
        <taxon>Dikarya</taxon>
        <taxon>Ascomycota</taxon>
        <taxon>Pezizomycotina</taxon>
        <taxon>Sordariomycetes</taxon>
        <taxon>Hypocreomycetidae</taxon>
        <taxon>Hypocreales</taxon>
        <taxon>Hypocreaceae</taxon>
        <taxon>Trichoderma</taxon>
    </lineage>
</organism>
<dbReference type="PRINTS" id="PR00723">
    <property type="entry name" value="SUBTILISIN"/>
</dbReference>
<keyword evidence="7" id="KW-1185">Reference proteome</keyword>
<name>A0A8G0LLB8_9HYPO</name>
<feature type="region of interest" description="Disordered" evidence="4">
    <location>
        <begin position="211"/>
        <end position="233"/>
    </location>
</feature>
<dbReference type="InterPro" id="IPR036852">
    <property type="entry name" value="Peptidase_S8/S53_dom_sf"/>
</dbReference>
<feature type="domain" description="Peptidase S8/S53" evidence="5">
    <location>
        <begin position="648"/>
        <end position="873"/>
    </location>
</feature>
<protein>
    <recommendedName>
        <fullName evidence="5">Peptidase S8/S53 domain-containing protein</fullName>
    </recommendedName>
</protein>
<dbReference type="Gene3D" id="3.40.50.200">
    <property type="entry name" value="Peptidase S8/S53 domain"/>
    <property type="match status" value="1"/>
</dbReference>
<gene>
    <name evidence="6" type="ORF">H0G86_009949</name>
</gene>
<dbReference type="SUPFAM" id="SSF52743">
    <property type="entry name" value="Subtilisin-like"/>
    <property type="match status" value="1"/>
</dbReference>